<reference evidence="2" key="1">
    <citation type="journal article" date="2019" name="Environ. Microbiol.">
        <title>Fungal ecological strategies reflected in gene transcription - a case study of two litter decomposers.</title>
        <authorList>
            <person name="Barbi F."/>
            <person name="Kohler A."/>
            <person name="Barry K."/>
            <person name="Baskaran P."/>
            <person name="Daum C."/>
            <person name="Fauchery L."/>
            <person name="Ihrmark K."/>
            <person name="Kuo A."/>
            <person name="LaButti K."/>
            <person name="Lipzen A."/>
            <person name="Morin E."/>
            <person name="Grigoriev I.V."/>
            <person name="Henrissat B."/>
            <person name="Lindahl B."/>
            <person name="Martin F."/>
        </authorList>
    </citation>
    <scope>NUCLEOTIDE SEQUENCE</scope>
    <source>
        <strain evidence="2">JB14</strain>
    </source>
</reference>
<name>A0A6A4IUC8_9AGAR</name>
<proteinExistence type="predicted"/>
<dbReference type="OrthoDB" id="61370at2759"/>
<keyword evidence="3" id="KW-1185">Reference proteome</keyword>
<keyword evidence="1" id="KW-1133">Transmembrane helix</keyword>
<organism evidence="2 3">
    <name type="scientific">Gymnopus androsaceus JB14</name>
    <dbReference type="NCBI Taxonomy" id="1447944"/>
    <lineage>
        <taxon>Eukaryota</taxon>
        <taxon>Fungi</taxon>
        <taxon>Dikarya</taxon>
        <taxon>Basidiomycota</taxon>
        <taxon>Agaricomycotina</taxon>
        <taxon>Agaricomycetes</taxon>
        <taxon>Agaricomycetidae</taxon>
        <taxon>Agaricales</taxon>
        <taxon>Marasmiineae</taxon>
        <taxon>Omphalotaceae</taxon>
        <taxon>Gymnopus</taxon>
    </lineage>
</organism>
<feature type="transmembrane region" description="Helical" evidence="1">
    <location>
        <begin position="190"/>
        <end position="212"/>
    </location>
</feature>
<accession>A0A6A4IUC8</accession>
<feature type="transmembrane region" description="Helical" evidence="1">
    <location>
        <begin position="116"/>
        <end position="138"/>
    </location>
</feature>
<feature type="transmembrane region" description="Helical" evidence="1">
    <location>
        <begin position="150"/>
        <end position="170"/>
    </location>
</feature>
<dbReference type="AlphaFoldDB" id="A0A6A4IUC8"/>
<dbReference type="EMBL" id="ML769383">
    <property type="protein sequence ID" value="KAE9411517.1"/>
    <property type="molecule type" value="Genomic_DNA"/>
</dbReference>
<sequence>MRKISYVITFLAVVVSLIFTVLSLTHVDWCAVIMQLLFLSHEQAFAGSSSSLLWFLGIQITLKYGLNTLCELRKVGSGDDKSKFEYSSYECRPFPKRVQDGCEEENSSFCAAWTSAAYAVEISIALAVLALLAILIGLSTGSRRRRIWRTVAGLVALQAAMQIVAFAIVTDTMRTGAFPTFEDAKPGVGYAFNTFTWIFSVIIAVGVVVTGISADQGHKWAAGNRAYRRISDA</sequence>
<feature type="transmembrane region" description="Helical" evidence="1">
    <location>
        <begin position="6"/>
        <end position="32"/>
    </location>
</feature>
<evidence type="ECO:0000256" key="1">
    <source>
        <dbReference type="SAM" id="Phobius"/>
    </source>
</evidence>
<keyword evidence="1" id="KW-0472">Membrane</keyword>
<protein>
    <submittedName>
        <fullName evidence="2">Uncharacterized protein</fullName>
    </submittedName>
</protein>
<evidence type="ECO:0000313" key="2">
    <source>
        <dbReference type="EMBL" id="KAE9411517.1"/>
    </source>
</evidence>
<evidence type="ECO:0000313" key="3">
    <source>
        <dbReference type="Proteomes" id="UP000799118"/>
    </source>
</evidence>
<gene>
    <name evidence="2" type="ORF">BT96DRAFT_961383</name>
</gene>
<dbReference type="Proteomes" id="UP000799118">
    <property type="component" value="Unassembled WGS sequence"/>
</dbReference>
<keyword evidence="1" id="KW-0812">Transmembrane</keyword>